<dbReference type="Gene3D" id="1.10.10.10">
    <property type="entry name" value="Winged helix-like DNA-binding domain superfamily/Winged helix DNA-binding domain"/>
    <property type="match status" value="1"/>
</dbReference>
<dbReference type="EMBL" id="CP000009">
    <property type="protein sequence ID" value="AAW59995.1"/>
    <property type="molecule type" value="Genomic_DNA"/>
</dbReference>
<comment type="similarity">
    <text evidence="1">Belongs to the LysR transcriptional regulatory family.</text>
</comment>
<sequence length="316" mass="35242">MAKKKCLTLGSREKFYVCRIMISELKTFVIAAQMESFAAAAKAIGLTQSAISAQIRRLEEEFGYDLFERTGRSVTLTRAGNTILSQVEDILSSYEALRGVRRPPTDSAPLRIGAISTVQTSLLAPAIARLHLELPDLKVRIVPGLSMVLLDRLDAGELDAALIVRPPFGLMADMQWHPLVKQDYVMVVPAHTEHENWRQILQTQPFIRYDSRSFGGRTLDRFLKAQGLAPHQVVETEELHTILQMVANNMGCSIVPYIFAVSVVPNIRVLPLGEHRIAREVGVMSLRGRMSEGREALVRYLDEASRDNVPPAPWSS</sequence>
<dbReference type="GO" id="GO:0003700">
    <property type="term" value="F:DNA-binding transcription factor activity"/>
    <property type="evidence" value="ECO:0007669"/>
    <property type="project" value="InterPro"/>
</dbReference>
<keyword evidence="4" id="KW-0804">Transcription</keyword>
<dbReference type="STRING" id="290633.GOX0206"/>
<dbReference type="PRINTS" id="PR00039">
    <property type="entry name" value="HTHLYSR"/>
</dbReference>
<dbReference type="PROSITE" id="PS50931">
    <property type="entry name" value="HTH_LYSR"/>
    <property type="match status" value="1"/>
</dbReference>
<dbReference type="GO" id="GO:0003677">
    <property type="term" value="F:DNA binding"/>
    <property type="evidence" value="ECO:0007669"/>
    <property type="project" value="UniProtKB-KW"/>
</dbReference>
<organism evidence="6 7">
    <name type="scientific">Gluconobacter oxydans (strain 621H)</name>
    <name type="common">Gluconobacter suboxydans</name>
    <dbReference type="NCBI Taxonomy" id="290633"/>
    <lineage>
        <taxon>Bacteria</taxon>
        <taxon>Pseudomonadati</taxon>
        <taxon>Pseudomonadota</taxon>
        <taxon>Alphaproteobacteria</taxon>
        <taxon>Acetobacterales</taxon>
        <taxon>Acetobacteraceae</taxon>
        <taxon>Gluconobacter</taxon>
    </lineage>
</organism>
<evidence type="ECO:0000256" key="2">
    <source>
        <dbReference type="ARBA" id="ARBA00023015"/>
    </source>
</evidence>
<dbReference type="HOGENOM" id="CLU_039613_6_5_5"/>
<reference evidence="6 7" key="1">
    <citation type="journal article" date="2005" name="Nat. Biotechnol.">
        <title>Complete genome sequence of the acetic acid bacterium Gluconobacter oxydans.</title>
        <authorList>
            <person name="Prust C."/>
            <person name="Hoffmeister M."/>
            <person name="Liesegang H."/>
            <person name="Wiezer A."/>
            <person name="Fricke W.F."/>
            <person name="Ehrenreich A."/>
            <person name="Gottschalk G."/>
            <person name="Deppenmeier U."/>
        </authorList>
    </citation>
    <scope>NUCLEOTIDE SEQUENCE [LARGE SCALE GENOMIC DNA]</scope>
    <source>
        <strain evidence="6 7">621H</strain>
    </source>
</reference>
<dbReference type="RefSeq" id="WP_011251798.1">
    <property type="nucleotide sequence ID" value="NC_006677.1"/>
</dbReference>
<evidence type="ECO:0000313" key="7">
    <source>
        <dbReference type="Proteomes" id="UP000006375"/>
    </source>
</evidence>
<evidence type="ECO:0000259" key="5">
    <source>
        <dbReference type="PROSITE" id="PS50931"/>
    </source>
</evidence>
<proteinExistence type="inferred from homology"/>
<keyword evidence="2" id="KW-0805">Transcription regulation</keyword>
<gene>
    <name evidence="6" type="ordered locus">GOX0206</name>
</gene>
<dbReference type="Pfam" id="PF03466">
    <property type="entry name" value="LysR_substrate"/>
    <property type="match status" value="1"/>
</dbReference>
<dbReference type="GO" id="GO:0032993">
    <property type="term" value="C:protein-DNA complex"/>
    <property type="evidence" value="ECO:0007669"/>
    <property type="project" value="TreeGrafter"/>
</dbReference>
<dbReference type="PANTHER" id="PTHR30346">
    <property type="entry name" value="TRANSCRIPTIONAL DUAL REGULATOR HCAR-RELATED"/>
    <property type="match status" value="1"/>
</dbReference>
<keyword evidence="3" id="KW-0238">DNA-binding</keyword>
<dbReference type="Pfam" id="PF00126">
    <property type="entry name" value="HTH_1"/>
    <property type="match status" value="1"/>
</dbReference>
<evidence type="ECO:0000256" key="1">
    <source>
        <dbReference type="ARBA" id="ARBA00009437"/>
    </source>
</evidence>
<dbReference type="PANTHER" id="PTHR30346:SF28">
    <property type="entry name" value="HTH-TYPE TRANSCRIPTIONAL REGULATOR CYNR"/>
    <property type="match status" value="1"/>
</dbReference>
<dbReference type="eggNOG" id="COG0583">
    <property type="taxonomic scope" value="Bacteria"/>
</dbReference>
<dbReference type="SUPFAM" id="SSF46785">
    <property type="entry name" value="Winged helix' DNA-binding domain"/>
    <property type="match status" value="1"/>
</dbReference>
<dbReference type="InterPro" id="IPR036390">
    <property type="entry name" value="WH_DNA-bd_sf"/>
</dbReference>
<dbReference type="SUPFAM" id="SSF53850">
    <property type="entry name" value="Periplasmic binding protein-like II"/>
    <property type="match status" value="1"/>
</dbReference>
<dbReference type="AlphaFoldDB" id="Q5FUF1"/>
<keyword evidence="7" id="KW-1185">Reference proteome</keyword>
<evidence type="ECO:0000313" key="6">
    <source>
        <dbReference type="EMBL" id="AAW59995.1"/>
    </source>
</evidence>
<dbReference type="Proteomes" id="UP000006375">
    <property type="component" value="Chromosome"/>
</dbReference>
<dbReference type="KEGG" id="gox:GOX0206"/>
<protein>
    <submittedName>
        <fullName evidence="6">Transcriptional regulator</fullName>
    </submittedName>
</protein>
<evidence type="ECO:0000256" key="4">
    <source>
        <dbReference type="ARBA" id="ARBA00023163"/>
    </source>
</evidence>
<name>Q5FUF1_GLUOX</name>
<dbReference type="FunFam" id="1.10.10.10:FF:000001">
    <property type="entry name" value="LysR family transcriptional regulator"/>
    <property type="match status" value="1"/>
</dbReference>
<accession>Q5FUF1</accession>
<dbReference type="Gene3D" id="3.40.190.10">
    <property type="entry name" value="Periplasmic binding protein-like II"/>
    <property type="match status" value="2"/>
</dbReference>
<feature type="domain" description="HTH lysR-type" evidence="5">
    <location>
        <begin position="25"/>
        <end position="77"/>
    </location>
</feature>
<dbReference type="InterPro" id="IPR000847">
    <property type="entry name" value="LysR_HTH_N"/>
</dbReference>
<dbReference type="InterPro" id="IPR036388">
    <property type="entry name" value="WH-like_DNA-bd_sf"/>
</dbReference>
<dbReference type="InterPro" id="IPR005119">
    <property type="entry name" value="LysR_subst-bd"/>
</dbReference>
<evidence type="ECO:0000256" key="3">
    <source>
        <dbReference type="ARBA" id="ARBA00023125"/>
    </source>
</evidence>
<dbReference type="CDD" id="cd08427">
    <property type="entry name" value="PBP2_LTTR_like_2"/>
    <property type="match status" value="1"/>
</dbReference>